<dbReference type="InterPro" id="IPR040181">
    <property type="entry name" value="PKHG5/7"/>
</dbReference>
<dbReference type="InterPro" id="IPR001849">
    <property type="entry name" value="PH_domain"/>
</dbReference>
<keyword evidence="4" id="KW-1185">Reference proteome</keyword>
<feature type="region of interest" description="Disordered" evidence="1">
    <location>
        <begin position="1"/>
        <end position="45"/>
    </location>
</feature>
<dbReference type="SUPFAM" id="SSF50729">
    <property type="entry name" value="PH domain-like"/>
    <property type="match status" value="1"/>
</dbReference>
<dbReference type="CDD" id="cd13244">
    <property type="entry name" value="PH_PLEKHG5_G6"/>
    <property type="match status" value="1"/>
</dbReference>
<dbReference type="GO" id="GO:0030139">
    <property type="term" value="C:endocytic vesicle"/>
    <property type="evidence" value="ECO:0007669"/>
    <property type="project" value="TreeGrafter"/>
</dbReference>
<dbReference type="Gene3D" id="2.30.29.30">
    <property type="entry name" value="Pleckstrin-homology domain (PH domain)/Phosphotyrosine-binding domain (PTB)"/>
    <property type="match status" value="1"/>
</dbReference>
<dbReference type="PROSITE" id="PS50003">
    <property type="entry name" value="PH_DOMAIN"/>
    <property type="match status" value="1"/>
</dbReference>
<evidence type="ECO:0000256" key="1">
    <source>
        <dbReference type="SAM" id="MobiDB-lite"/>
    </source>
</evidence>
<dbReference type="InterPro" id="IPR000219">
    <property type="entry name" value="DH_dom"/>
</dbReference>
<feature type="region of interest" description="Disordered" evidence="1">
    <location>
        <begin position="185"/>
        <end position="253"/>
    </location>
</feature>
<gene>
    <name evidence="5" type="primary">LOC116946882</name>
</gene>
<dbReference type="InterPro" id="IPR035899">
    <property type="entry name" value="DBL_dom_sf"/>
</dbReference>
<dbReference type="SUPFAM" id="SSF54236">
    <property type="entry name" value="Ubiquitin-like"/>
    <property type="match status" value="1"/>
</dbReference>
<proteinExistence type="predicted"/>
<reference evidence="5" key="1">
    <citation type="submission" date="2025-08" db="UniProtKB">
        <authorList>
            <consortium name="RefSeq"/>
        </authorList>
    </citation>
    <scope>IDENTIFICATION</scope>
    <source>
        <tissue evidence="5">Sperm</tissue>
    </source>
</reference>
<dbReference type="GO" id="GO:0007266">
    <property type="term" value="P:Rho protein signal transduction"/>
    <property type="evidence" value="ECO:0007669"/>
    <property type="project" value="TreeGrafter"/>
</dbReference>
<evidence type="ECO:0000313" key="4">
    <source>
        <dbReference type="Proteomes" id="UP001318040"/>
    </source>
</evidence>
<dbReference type="AlphaFoldDB" id="A0AAJ7THK9"/>
<feature type="domain" description="DH" evidence="3">
    <location>
        <begin position="366"/>
        <end position="558"/>
    </location>
</feature>
<dbReference type="PROSITE" id="PS50010">
    <property type="entry name" value="DH_2"/>
    <property type="match status" value="1"/>
</dbReference>
<feature type="compositionally biased region" description="Basic and acidic residues" evidence="1">
    <location>
        <begin position="892"/>
        <end position="903"/>
    </location>
</feature>
<sequence>MEPQSPSTEAAGICRGPNEDPPTAERGMGQPSCPRARPPTVPPKAWAQEWESEERFLGVKVRKTKGGRRHYTDDPGREWFTLKFDLAKDQGTEVVPAVKEKSLRETLSPIFLRRGLSLGRVDVFLDHSSTPLCLDFETFPFGGRHLTVKAKVPEGSSSSSSSKSRRMSVACPSFLLSSLRLRSVSSTALNGPPRHPGDRPGSTRSGRRPRSEQTTPVAGRSPSREPPQTGEGGIPAVPAEPVAPGLEPSTPCRRRKNMASYLGDAMVPLEKWGPPEGAAPTPAGSPVDVGKVRQGARIGGIFGPGGAVVKDSDRLEILRGRLSAFELHGLPRPRDAAEWSEPLPDLEASWTQICHDPKSLSHRSYQQQEATWELFSTEMSYMRSLQLLCDLFISCLLNLQETGLLREVQVERVFVNVPQLLALHKGLWREQLAPALQRSRSLRAPLRPADLRGAFTGFRERFEPYLRYYLSEQQSTDYARSLIRDNEVFRIYLTWAESQKPCSRLKLLDMLASPHQRLTKYPLLLRAMLQKTDAEGDRTALLAMAESVEGFIVEVNAELKMRQEQRRVAGVAARIEAYEVVEPGSEEVDRILLEFSCLDLMGPIPGAGRSRYREVVLEGPLKMRDGRDRLDVHCVLFTDLLLVSKWTRRGEKTRIIRPPMAVDRLVCRELRDPGSFLIVYLTEYGTVSAALAFQASGVPAAQEWVEALSAAQVSLASVRAQESERRRLSNEPDLSLIPVFSLVQAHSIAPPHGTPERSMPCVAPPRLVLTTSGDSESEEGPSSASLPIDDSYGAGLSFSFLHDPSEASGGDGPGAPGGGGGTGGQGGGEAGGGDDGDGGGGGGSLDSDRHHASCRAPSQTDAADPCRRTASSRPPRRRQLPAESTAASIMRWKSEHSLPHMGEDVMPCSSADDFTSHAAPPPRSLLQRQQDLPPPFCRSMTDVSCDAGGGRSPANTASALSLDPENSKFRSLSDCSLVPVALADPLDCASNPAGHHHPHHPTRGGGGGAPGVAGRASGRARPPQVFSGSPSKVCRAGSSSTELSDSMEFGLE</sequence>
<dbReference type="SMART" id="SM00233">
    <property type="entry name" value="PH"/>
    <property type="match status" value="1"/>
</dbReference>
<evidence type="ECO:0000259" key="3">
    <source>
        <dbReference type="PROSITE" id="PS50010"/>
    </source>
</evidence>
<dbReference type="GO" id="GO:0005886">
    <property type="term" value="C:plasma membrane"/>
    <property type="evidence" value="ECO:0007669"/>
    <property type="project" value="TreeGrafter"/>
</dbReference>
<dbReference type="KEGG" id="pmrn:116946882"/>
<dbReference type="CDD" id="cd17068">
    <property type="entry name" value="RBD_PLEKHG5"/>
    <property type="match status" value="1"/>
</dbReference>
<dbReference type="Gene3D" id="1.20.900.10">
    <property type="entry name" value="Dbl homology (DH) domain"/>
    <property type="match status" value="1"/>
</dbReference>
<dbReference type="GO" id="GO:0030424">
    <property type="term" value="C:axon"/>
    <property type="evidence" value="ECO:0007669"/>
    <property type="project" value="TreeGrafter"/>
</dbReference>
<dbReference type="Proteomes" id="UP001318040">
    <property type="component" value="Chromosome 28"/>
</dbReference>
<evidence type="ECO:0000259" key="2">
    <source>
        <dbReference type="PROSITE" id="PS50003"/>
    </source>
</evidence>
<dbReference type="SUPFAM" id="SSF48065">
    <property type="entry name" value="DBL homology domain (DH-domain)"/>
    <property type="match status" value="1"/>
</dbReference>
<dbReference type="InterPro" id="IPR011993">
    <property type="entry name" value="PH-like_dom_sf"/>
</dbReference>
<dbReference type="RefSeq" id="XP_032818007.1">
    <property type="nucleotide sequence ID" value="XM_032962116.1"/>
</dbReference>
<dbReference type="SMART" id="SM00325">
    <property type="entry name" value="RhoGEF"/>
    <property type="match status" value="1"/>
</dbReference>
<feature type="region of interest" description="Disordered" evidence="1">
    <location>
        <begin position="748"/>
        <end position="966"/>
    </location>
</feature>
<feature type="compositionally biased region" description="Gly residues" evidence="1">
    <location>
        <begin position="809"/>
        <end position="831"/>
    </location>
</feature>
<accession>A0AAJ7THK9</accession>
<evidence type="ECO:0000313" key="5">
    <source>
        <dbReference type="RefSeq" id="XP_032818007.1"/>
    </source>
</evidence>
<dbReference type="CDD" id="cd00160">
    <property type="entry name" value="RhoGEF"/>
    <property type="match status" value="1"/>
</dbReference>
<dbReference type="PANTHER" id="PTHR13217">
    <property type="entry name" value="PLECKSTRIN HOMOLOGY DOMAIN-CONTAINING FAMILY G MEMBER 7"/>
    <property type="match status" value="1"/>
</dbReference>
<dbReference type="InterPro" id="IPR029071">
    <property type="entry name" value="Ubiquitin-like_domsf"/>
</dbReference>
<name>A0AAJ7THK9_PETMA</name>
<dbReference type="Pfam" id="PF00621">
    <property type="entry name" value="RhoGEF"/>
    <property type="match status" value="1"/>
</dbReference>
<dbReference type="PANTHER" id="PTHR13217:SF11">
    <property type="entry name" value="PLECKSTRIN HOMOLOGY DOMAIN-CONTAINING FAMILY G MEMBER 5"/>
    <property type="match status" value="1"/>
</dbReference>
<protein>
    <submittedName>
        <fullName evidence="5">Pleckstrin homology domain-containing family G member 5-like</fullName>
    </submittedName>
</protein>
<dbReference type="GO" id="GO:0043542">
    <property type="term" value="P:endothelial cell migration"/>
    <property type="evidence" value="ECO:0007669"/>
    <property type="project" value="TreeGrafter"/>
</dbReference>
<organism evidence="4 5">
    <name type="scientific">Petromyzon marinus</name>
    <name type="common">Sea lamprey</name>
    <dbReference type="NCBI Taxonomy" id="7757"/>
    <lineage>
        <taxon>Eukaryota</taxon>
        <taxon>Metazoa</taxon>
        <taxon>Chordata</taxon>
        <taxon>Craniata</taxon>
        <taxon>Vertebrata</taxon>
        <taxon>Cyclostomata</taxon>
        <taxon>Hyperoartia</taxon>
        <taxon>Petromyzontiformes</taxon>
        <taxon>Petromyzontidae</taxon>
        <taxon>Petromyzon</taxon>
    </lineage>
</organism>
<feature type="compositionally biased region" description="Low complexity" evidence="1">
    <location>
        <begin position="1012"/>
        <end position="1023"/>
    </location>
</feature>
<dbReference type="GO" id="GO:0005085">
    <property type="term" value="F:guanyl-nucleotide exchange factor activity"/>
    <property type="evidence" value="ECO:0007669"/>
    <property type="project" value="InterPro"/>
</dbReference>
<feature type="domain" description="PH" evidence="2">
    <location>
        <begin position="614"/>
        <end position="713"/>
    </location>
</feature>
<feature type="region of interest" description="Disordered" evidence="1">
    <location>
        <begin position="986"/>
        <end position="1052"/>
    </location>
</feature>